<dbReference type="SMART" id="SM00368">
    <property type="entry name" value="LRR_RI"/>
    <property type="match status" value="7"/>
</dbReference>
<keyword evidence="1" id="KW-0106">Calcium</keyword>
<dbReference type="PROSITE" id="PS50222">
    <property type="entry name" value="EF_HAND_2"/>
    <property type="match status" value="2"/>
</dbReference>
<reference evidence="5" key="1">
    <citation type="journal article" date="2023" name="Commun. Biol.">
        <title>Genome analysis of Parmales, the sister group of diatoms, reveals the evolutionary specialization of diatoms from phago-mixotrophs to photoautotrophs.</title>
        <authorList>
            <person name="Ban H."/>
            <person name="Sato S."/>
            <person name="Yoshikawa S."/>
            <person name="Yamada K."/>
            <person name="Nakamura Y."/>
            <person name="Ichinomiya M."/>
            <person name="Sato N."/>
            <person name="Blanc-Mathieu R."/>
            <person name="Endo H."/>
            <person name="Kuwata A."/>
            <person name="Ogata H."/>
        </authorList>
    </citation>
    <scope>NUCLEOTIDE SEQUENCE [LARGE SCALE GENOMIC DNA]</scope>
</reference>
<dbReference type="PANTHER" id="PTHR24114:SF2">
    <property type="entry name" value="F-BOX DOMAIN-CONTAINING PROTEIN-RELATED"/>
    <property type="match status" value="1"/>
</dbReference>
<gene>
    <name evidence="4" type="ORF">TL16_g12457</name>
</gene>
<dbReference type="CDD" id="cd00051">
    <property type="entry name" value="EFh"/>
    <property type="match status" value="1"/>
</dbReference>
<dbReference type="Pfam" id="PF13516">
    <property type="entry name" value="LRR_6"/>
    <property type="match status" value="3"/>
</dbReference>
<dbReference type="PANTHER" id="PTHR24114">
    <property type="entry name" value="LEUCINE RICH REPEAT FAMILY PROTEIN"/>
    <property type="match status" value="1"/>
</dbReference>
<feature type="compositionally biased region" description="Acidic residues" evidence="2">
    <location>
        <begin position="318"/>
        <end position="336"/>
    </location>
</feature>
<dbReference type="SUPFAM" id="SSF47473">
    <property type="entry name" value="EF-hand"/>
    <property type="match status" value="1"/>
</dbReference>
<feature type="compositionally biased region" description="Low complexity" evidence="2">
    <location>
        <begin position="29"/>
        <end position="45"/>
    </location>
</feature>
<feature type="compositionally biased region" description="Basic and acidic residues" evidence="2">
    <location>
        <begin position="296"/>
        <end position="310"/>
    </location>
</feature>
<dbReference type="PROSITE" id="PS00018">
    <property type="entry name" value="EF_HAND_1"/>
    <property type="match status" value="2"/>
</dbReference>
<feature type="region of interest" description="Disordered" evidence="2">
    <location>
        <begin position="357"/>
        <end position="392"/>
    </location>
</feature>
<dbReference type="InterPro" id="IPR011992">
    <property type="entry name" value="EF-hand-dom_pair"/>
</dbReference>
<dbReference type="Proteomes" id="UP001162640">
    <property type="component" value="Unassembled WGS sequence"/>
</dbReference>
<evidence type="ECO:0000259" key="3">
    <source>
        <dbReference type="PROSITE" id="PS50222"/>
    </source>
</evidence>
<dbReference type="SMART" id="SM00054">
    <property type="entry name" value="EFh"/>
    <property type="match status" value="2"/>
</dbReference>
<feature type="region of interest" description="Disordered" evidence="2">
    <location>
        <begin position="1"/>
        <end position="60"/>
    </location>
</feature>
<feature type="region of interest" description="Disordered" evidence="2">
    <location>
        <begin position="218"/>
        <end position="258"/>
    </location>
</feature>
<dbReference type="InterPro" id="IPR001611">
    <property type="entry name" value="Leu-rich_rpt"/>
</dbReference>
<comment type="caution">
    <text evidence="4">The sequence shown here is derived from an EMBL/GenBank/DDBJ whole genome shotgun (WGS) entry which is preliminary data.</text>
</comment>
<protein>
    <recommendedName>
        <fullName evidence="3">EF-hand domain-containing protein</fullName>
    </recommendedName>
</protein>
<organism evidence="4 5">
    <name type="scientific">Triparma laevis f. inornata</name>
    <dbReference type="NCBI Taxonomy" id="1714386"/>
    <lineage>
        <taxon>Eukaryota</taxon>
        <taxon>Sar</taxon>
        <taxon>Stramenopiles</taxon>
        <taxon>Ochrophyta</taxon>
        <taxon>Bolidophyceae</taxon>
        <taxon>Parmales</taxon>
        <taxon>Triparmaceae</taxon>
        <taxon>Triparma</taxon>
    </lineage>
</organism>
<evidence type="ECO:0000313" key="5">
    <source>
        <dbReference type="Proteomes" id="UP001162640"/>
    </source>
</evidence>
<dbReference type="InterPro" id="IPR002048">
    <property type="entry name" value="EF_hand_dom"/>
</dbReference>
<feature type="region of interest" description="Disordered" evidence="2">
    <location>
        <begin position="1488"/>
        <end position="1553"/>
    </location>
</feature>
<feature type="region of interest" description="Disordered" evidence="2">
    <location>
        <begin position="290"/>
        <end position="344"/>
    </location>
</feature>
<feature type="compositionally biased region" description="Polar residues" evidence="2">
    <location>
        <begin position="358"/>
        <end position="382"/>
    </location>
</feature>
<dbReference type="Gene3D" id="1.10.238.10">
    <property type="entry name" value="EF-hand"/>
    <property type="match status" value="1"/>
</dbReference>
<proteinExistence type="predicted"/>
<feature type="domain" description="EF-hand" evidence="3">
    <location>
        <begin position="1035"/>
        <end position="1070"/>
    </location>
</feature>
<feature type="compositionally biased region" description="Polar residues" evidence="2">
    <location>
        <begin position="225"/>
        <end position="237"/>
    </location>
</feature>
<dbReference type="EMBL" id="BLQM01000505">
    <property type="protein sequence ID" value="GMH92808.1"/>
    <property type="molecule type" value="Genomic_DNA"/>
</dbReference>
<evidence type="ECO:0000313" key="4">
    <source>
        <dbReference type="EMBL" id="GMH92808.1"/>
    </source>
</evidence>
<dbReference type="InterPro" id="IPR018247">
    <property type="entry name" value="EF_Hand_1_Ca_BS"/>
</dbReference>
<dbReference type="Gene3D" id="3.80.10.10">
    <property type="entry name" value="Ribonuclease Inhibitor"/>
    <property type="match status" value="2"/>
</dbReference>
<dbReference type="Pfam" id="PF13499">
    <property type="entry name" value="EF-hand_7"/>
    <property type="match status" value="1"/>
</dbReference>
<evidence type="ECO:0000256" key="2">
    <source>
        <dbReference type="SAM" id="MobiDB-lite"/>
    </source>
</evidence>
<dbReference type="InterPro" id="IPR032675">
    <property type="entry name" value="LRR_dom_sf"/>
</dbReference>
<feature type="domain" description="EF-hand" evidence="3">
    <location>
        <begin position="1071"/>
        <end position="1106"/>
    </location>
</feature>
<accession>A0A9W7EV25</accession>
<sequence length="1853" mass="207368">MPSSKPPSPTNRSTNASPPTLMKRGGSTRTSQRSLPSSGSRSPSPIELSTKFGVHSSDRRGSEDYAHLTHMSDLSKLKAKAKPDDFRLSDFNLERIHRFVDEPQENIGKSMEAVLRSTEGKSKAIQGLVVPNMPNDGISYDKNLSNRQQSTPFNPSGSISYTHGKSLEHKIDRRTKQLKTHAVLEHQPELGPRSRFGDGDGTFWDRWVTTTGIQTKNGYVPTPFPSESSFKQGSTMPRSGYKRYSSGGDFQKKLIDTGNPNRVRPYSLYMKQDTSVPTFPGQMQYSRKIIQKSKVNQKDANTRQSIKRDTPFNYSLEELMDSDSESSGSDFDEDSLISELSDPRVLRDSVNKMKRRGQQTFASTGSNSPTQRAMSQVTASRMNQRRGGQKMQKTLDKETELNYFGINLEGKVISPKKPKFPLNPNQPQPNPESTMVKIVPEPPNYAVIAYKNGKVYDYSKAKDQFYELHHQLQRQREKFTEAQYDTLLDLAPDAAEEEARMIALGGRVRSDAGEDSISSIPKLDLTNVPKNASVFDREEEDDGSFNIDYLASIAGKIPHPTARTKFLYGCIQARDGMGLPPRLGPIIRKKGWDIIREISLAHQGMGDELAMIFASALSSLPEVGKIDVSDNRLSDIGVAAILDSVMDKADLSTLIIGHNKVDGDAAEKLAEYIAREDCPLTTLGLSHADVDDGECFRFIEALATNQTLTSLDMSNNLIGSDENLNVVNPDLITGGEAIAAMLASEGCRLKKLNLEWNLLRFNSAVEIGDALALNTSLEELDLAYNAFGADGGMAIGQALIENTKLLRLDLRNNGITPQAGFCIAVALRQNVQLRKIDLGGNPLGEIGGKTLMSLPMDLGDRLDLILDGCNFKNHDENCWFDPEGPSGHYTEIAMRAREEILEKTNSLSDPVAALCIQIDPILKDDAKHGDRIKDPDTIRVQLEEVKGQLHPSLDLSLPYDRAVLIELLRFIADKDGCAIITPDSTQTQVEENFVELWYHPEGTSTSSKPELVVLDRVVEEAMPNDGDEELVKWINGERDPREVFDRFDVDNSGEIDRDELKKVFKEIGKDASDREIDRVMTQFDLDGSGDIEFDEFLAFLNQLQSEISEMRLKRKFMSADKKVPWRAPLAGKVQFKVLYNPRIAAPGQGSSTNNETLDRVLSQVKKTNGESSTMLAMSLSLMRLGVEEAQRVFDELLKGIGDRVETLKMLLPVIANPQQVRVFIDMNLRDRDPYRPGAKCKVVAREIWDESGEAQITHVDGNDPNMIEVTWIDDKKGTVLVHKDQITLKGAAAVTAETEKRRLQGALGNCYYPIMGIPTAHYKLDMSKGNDRMCLQKLSAVNNTESNTRRASRLGDTSQKGNWMNFRNEVYRGQPFTITPWFLDPVPKSGILEFDYVSTFRPVATQQPLSEKRFLQLVGLCFNTTTEQGDEDELLLKALSKELNYDWEHGLWTPKIRNMKGMEKFGLDLATLMGEVTPSALNLAEEKAKKELEDRPKTSSEEKPGTPNSRPGSRPGGRTGGVQDSIMDAVRQRMGGLGGTPASKGDSGPSSLPKMIPGNRFSIMLSQKGAAAPKAFNKMKRMSNLMMAAAKIQKRAKKRINALKLLQQMQDLVSMKWISALQARFMLEKYSRLIGISSEDMKLKLNLVCTLHMRIIDLYNFDVVLGALDHEEQAHIIFRLGWLNTWSPIKPDTHYELSHVRREERLISKALLHLAVEEPGDNWWNETFQWNRFDKVIPGWELPITWFTESGMPSKGILKLEYYSGEGKGLKDCAPRWRLRNALSGLVLAPSPQFLMEDEKDERGNWKYKSTLRNAKTGKLMDQLSTAQKMLTSGGIMLNYKEGNTTRKKNRYL</sequence>
<dbReference type="GO" id="GO:0005509">
    <property type="term" value="F:calcium ion binding"/>
    <property type="evidence" value="ECO:0007669"/>
    <property type="project" value="InterPro"/>
</dbReference>
<feature type="compositionally biased region" description="Basic and acidic residues" evidence="2">
    <location>
        <begin position="1488"/>
        <end position="1504"/>
    </location>
</feature>
<name>A0A9W7EV25_9STRA</name>
<evidence type="ECO:0000256" key="1">
    <source>
        <dbReference type="ARBA" id="ARBA00022837"/>
    </source>
</evidence>
<dbReference type="InterPro" id="IPR052394">
    <property type="entry name" value="LRR-containing"/>
</dbReference>
<dbReference type="SUPFAM" id="SSF52047">
    <property type="entry name" value="RNI-like"/>
    <property type="match status" value="1"/>
</dbReference>